<dbReference type="EMBL" id="SNXS01000003">
    <property type="protein sequence ID" value="TDP71077.1"/>
    <property type="molecule type" value="Genomic_DNA"/>
</dbReference>
<feature type="chain" id="PRO_5020932274" evidence="1">
    <location>
        <begin position="21"/>
        <end position="287"/>
    </location>
</feature>
<name>A0A4V3CTA1_9BURK</name>
<comment type="caution">
    <text evidence="2">The sequence shown here is derived from an EMBL/GenBank/DDBJ whole genome shotgun (WGS) entry which is preliminary data.</text>
</comment>
<keyword evidence="3" id="KW-1185">Reference proteome</keyword>
<evidence type="ECO:0000313" key="3">
    <source>
        <dbReference type="Proteomes" id="UP000295361"/>
    </source>
</evidence>
<keyword evidence="1" id="KW-0732">Signal</keyword>
<evidence type="ECO:0000313" key="2">
    <source>
        <dbReference type="EMBL" id="TDP71077.1"/>
    </source>
</evidence>
<dbReference type="OrthoDB" id="5392962at2"/>
<protein>
    <submittedName>
        <fullName evidence="2">Uncharacterized protein</fullName>
    </submittedName>
</protein>
<organism evidence="2 3">
    <name type="scientific">Roseateles toxinivorans</name>
    <dbReference type="NCBI Taxonomy" id="270368"/>
    <lineage>
        <taxon>Bacteria</taxon>
        <taxon>Pseudomonadati</taxon>
        <taxon>Pseudomonadota</taxon>
        <taxon>Betaproteobacteria</taxon>
        <taxon>Burkholderiales</taxon>
        <taxon>Sphaerotilaceae</taxon>
        <taxon>Roseateles</taxon>
    </lineage>
</organism>
<accession>A0A4V3CTA1</accession>
<sequence length="287" mass="31590">MRGHLALLLAALLSAGGAAASEAAGGDAAQALHRSQRTLAEALRHNDFQQPLWLESQEREGELSGDVHALLPYPFAALRASLTQAAQWCELLMLQINIKHCEPAPGVLALHFGPRYALPLASTLRLNLDYQVPSDSPDYLRIEMKAANGPLGTRQYRILLEAVPTEDGQSFVHFSYAYGYGLPARLAMQTYLSLAGRGKIGFSRAPARAGAPPRPIDGLRAAIERNTMRHYLALGAYMDSLSAPAATRTGQRLAAWFDATERYALQLHEMERDDYLSMKRKELRLQP</sequence>
<dbReference type="RefSeq" id="WP_133700882.1">
    <property type="nucleotide sequence ID" value="NZ_SNXS01000003.1"/>
</dbReference>
<dbReference type="Proteomes" id="UP000295361">
    <property type="component" value="Unassembled WGS sequence"/>
</dbReference>
<reference evidence="2 3" key="1">
    <citation type="submission" date="2019-03" db="EMBL/GenBank/DDBJ databases">
        <title>Genomic Encyclopedia of Type Strains, Phase IV (KMG-IV): sequencing the most valuable type-strain genomes for metagenomic binning, comparative biology and taxonomic classification.</title>
        <authorList>
            <person name="Goeker M."/>
        </authorList>
    </citation>
    <scope>NUCLEOTIDE SEQUENCE [LARGE SCALE GENOMIC DNA]</scope>
    <source>
        <strain evidence="2 3">DSM 16998</strain>
    </source>
</reference>
<gene>
    <name evidence="2" type="ORF">DES47_10355</name>
</gene>
<dbReference type="InParanoid" id="A0A4V3CTA1"/>
<proteinExistence type="predicted"/>
<feature type="signal peptide" evidence="1">
    <location>
        <begin position="1"/>
        <end position="20"/>
    </location>
</feature>
<evidence type="ECO:0000256" key="1">
    <source>
        <dbReference type="SAM" id="SignalP"/>
    </source>
</evidence>
<dbReference type="AlphaFoldDB" id="A0A4V3CTA1"/>